<keyword evidence="3" id="KW-0507">mRNA processing</keyword>
<dbReference type="OrthoDB" id="204958at2759"/>
<feature type="domain" description="Pan3 C-terminal knob" evidence="7">
    <location>
        <begin position="307"/>
        <end position="435"/>
    </location>
</feature>
<organism evidence="8 9">
    <name type="scientific">Pterulicium gracile</name>
    <dbReference type="NCBI Taxonomy" id="1884261"/>
    <lineage>
        <taxon>Eukaryota</taxon>
        <taxon>Fungi</taxon>
        <taxon>Dikarya</taxon>
        <taxon>Basidiomycota</taxon>
        <taxon>Agaricomycotina</taxon>
        <taxon>Agaricomycetes</taxon>
        <taxon>Agaricomycetidae</taxon>
        <taxon>Agaricales</taxon>
        <taxon>Pleurotineae</taxon>
        <taxon>Pterulaceae</taxon>
        <taxon>Pterulicium</taxon>
    </lineage>
</organism>
<name>A0A5C3Q641_9AGAR</name>
<dbReference type="Gene3D" id="1.20.5.5160">
    <property type="match status" value="1"/>
</dbReference>
<evidence type="ECO:0000256" key="2">
    <source>
        <dbReference type="ARBA" id="ARBA00022490"/>
    </source>
</evidence>
<dbReference type="GO" id="GO:0006397">
    <property type="term" value="P:mRNA processing"/>
    <property type="evidence" value="ECO:0007669"/>
    <property type="project" value="UniProtKB-KW"/>
</dbReference>
<evidence type="ECO:0000256" key="3">
    <source>
        <dbReference type="ARBA" id="ARBA00022664"/>
    </source>
</evidence>
<evidence type="ECO:0000313" key="9">
    <source>
        <dbReference type="Proteomes" id="UP000305067"/>
    </source>
</evidence>
<dbReference type="EMBL" id="ML178846">
    <property type="protein sequence ID" value="TFK97555.1"/>
    <property type="molecule type" value="Genomic_DNA"/>
</dbReference>
<dbReference type="PANTHER" id="PTHR12272">
    <property type="entry name" value="DEADENYLATION COMPLEX SUBUNIT PAN3"/>
    <property type="match status" value="1"/>
</dbReference>
<dbReference type="GO" id="GO:0031251">
    <property type="term" value="C:PAN complex"/>
    <property type="evidence" value="ECO:0007669"/>
    <property type="project" value="InterPro"/>
</dbReference>
<dbReference type="Gene3D" id="1.10.287.3700">
    <property type="match status" value="1"/>
</dbReference>
<dbReference type="GO" id="GO:0008143">
    <property type="term" value="F:poly(A) binding"/>
    <property type="evidence" value="ECO:0007669"/>
    <property type="project" value="TreeGrafter"/>
</dbReference>
<keyword evidence="2" id="KW-0963">Cytoplasm</keyword>
<dbReference type="InterPro" id="IPR041332">
    <property type="entry name" value="Pan3_CK"/>
</dbReference>
<dbReference type="Gene3D" id="1.10.510.10">
    <property type="entry name" value="Transferase(Phosphotransferase) domain 1"/>
    <property type="match status" value="1"/>
</dbReference>
<evidence type="ECO:0000256" key="4">
    <source>
        <dbReference type="ARBA" id="ARBA00022741"/>
    </source>
</evidence>
<evidence type="ECO:0000256" key="5">
    <source>
        <dbReference type="ARBA" id="ARBA00022840"/>
    </source>
</evidence>
<dbReference type="InterPro" id="IPR011009">
    <property type="entry name" value="Kinase-like_dom_sf"/>
</dbReference>
<sequence>MLHKRSEIMHISPAESDLPEEVQGYHTLVPLESTYTGQTESDRDKRKFGSWPSTVYKAVNSTDGHTYVLRKVPNFRLMHPSAFSSIEAWSQVRHPGIASVTEAFTSRAFGESCLFVVYAFHPGAQTLAEAHMMKGASGNGAQSSLVIFTPPRGSDGHSNPPMGNRNLLSNTPSTIPETVLWSYIVQLASAICVAHEAGLALRQIEVSKVLVTGRNRIRVGGCGLVDVLVHDAQQDILAVQQEDFVMLGRLIAALCCNNPNATNVMNFQKSMEHIQRGYSPEVKNLVLWLIKAPHKHVGQLFESIGYWRLTAETDAALHATDSLENELTSELENARFVRLMCKINFICERPGFAQDEHWSESGDRYIIKLFRDYVFHRQDQHGNPLLDMGHVILALNKLDAGVEERVLLVARDEQSCLVVSFKDVKRCMETAFQELASGVQAATNYT</sequence>
<dbReference type="SUPFAM" id="SSF56112">
    <property type="entry name" value="Protein kinase-like (PK-like)"/>
    <property type="match status" value="1"/>
</dbReference>
<dbReference type="GO" id="GO:0000289">
    <property type="term" value="P:nuclear-transcribed mRNA poly(A) tail shortening"/>
    <property type="evidence" value="ECO:0007669"/>
    <property type="project" value="InterPro"/>
</dbReference>
<dbReference type="Pfam" id="PF18101">
    <property type="entry name" value="Pan3_CK"/>
    <property type="match status" value="1"/>
</dbReference>
<reference evidence="8 9" key="1">
    <citation type="journal article" date="2019" name="Nat. Ecol. Evol.">
        <title>Megaphylogeny resolves global patterns of mushroom evolution.</title>
        <authorList>
            <person name="Varga T."/>
            <person name="Krizsan K."/>
            <person name="Foldi C."/>
            <person name="Dima B."/>
            <person name="Sanchez-Garcia M."/>
            <person name="Sanchez-Ramirez S."/>
            <person name="Szollosi G.J."/>
            <person name="Szarkandi J.G."/>
            <person name="Papp V."/>
            <person name="Albert L."/>
            <person name="Andreopoulos W."/>
            <person name="Angelini C."/>
            <person name="Antonin V."/>
            <person name="Barry K.W."/>
            <person name="Bougher N.L."/>
            <person name="Buchanan P."/>
            <person name="Buyck B."/>
            <person name="Bense V."/>
            <person name="Catcheside P."/>
            <person name="Chovatia M."/>
            <person name="Cooper J."/>
            <person name="Damon W."/>
            <person name="Desjardin D."/>
            <person name="Finy P."/>
            <person name="Geml J."/>
            <person name="Haridas S."/>
            <person name="Hughes K."/>
            <person name="Justo A."/>
            <person name="Karasinski D."/>
            <person name="Kautmanova I."/>
            <person name="Kiss B."/>
            <person name="Kocsube S."/>
            <person name="Kotiranta H."/>
            <person name="LaButti K.M."/>
            <person name="Lechner B.E."/>
            <person name="Liimatainen K."/>
            <person name="Lipzen A."/>
            <person name="Lukacs Z."/>
            <person name="Mihaltcheva S."/>
            <person name="Morgado L.N."/>
            <person name="Niskanen T."/>
            <person name="Noordeloos M.E."/>
            <person name="Ohm R.A."/>
            <person name="Ortiz-Santana B."/>
            <person name="Ovrebo C."/>
            <person name="Racz N."/>
            <person name="Riley R."/>
            <person name="Savchenko A."/>
            <person name="Shiryaev A."/>
            <person name="Soop K."/>
            <person name="Spirin V."/>
            <person name="Szebenyi C."/>
            <person name="Tomsovsky M."/>
            <person name="Tulloss R.E."/>
            <person name="Uehling J."/>
            <person name="Grigoriev I.V."/>
            <person name="Vagvolgyi C."/>
            <person name="Papp T."/>
            <person name="Martin F.M."/>
            <person name="Miettinen O."/>
            <person name="Hibbett D.S."/>
            <person name="Nagy L.G."/>
        </authorList>
    </citation>
    <scope>NUCLEOTIDE SEQUENCE [LARGE SCALE GENOMIC DNA]</scope>
    <source>
        <strain evidence="8 9">CBS 309.79</strain>
    </source>
</reference>
<proteinExistence type="predicted"/>
<dbReference type="FunFam" id="1.10.287.3700:FF:000001">
    <property type="entry name" value="PAN2-PAN3 deadenylation complex subunit PAN3"/>
    <property type="match status" value="1"/>
</dbReference>
<dbReference type="Proteomes" id="UP000305067">
    <property type="component" value="Unassembled WGS sequence"/>
</dbReference>
<dbReference type="GO" id="GO:0005524">
    <property type="term" value="F:ATP binding"/>
    <property type="evidence" value="ECO:0007669"/>
    <property type="project" value="UniProtKB-KW"/>
</dbReference>
<gene>
    <name evidence="8" type="ORF">BDV98DRAFT_574245</name>
</gene>
<keyword evidence="6" id="KW-0175">Coiled coil</keyword>
<dbReference type="PANTHER" id="PTHR12272:SF11">
    <property type="entry name" value="PAN2-PAN3 DEADENYLATION COMPLEX SUBUNIT PAN3"/>
    <property type="match status" value="1"/>
</dbReference>
<evidence type="ECO:0000259" key="7">
    <source>
        <dbReference type="Pfam" id="PF18101"/>
    </source>
</evidence>
<dbReference type="AlphaFoldDB" id="A0A5C3Q641"/>
<dbReference type="GO" id="GO:0000932">
    <property type="term" value="C:P-body"/>
    <property type="evidence" value="ECO:0007669"/>
    <property type="project" value="TreeGrafter"/>
</dbReference>
<accession>A0A5C3Q641</accession>
<evidence type="ECO:0000313" key="8">
    <source>
        <dbReference type="EMBL" id="TFK97555.1"/>
    </source>
</evidence>
<comment type="subcellular location">
    <subcellularLocation>
        <location evidence="1">Cytoplasm</location>
    </subcellularLocation>
</comment>
<evidence type="ECO:0000256" key="1">
    <source>
        <dbReference type="ARBA" id="ARBA00004496"/>
    </source>
</evidence>
<dbReference type="InterPro" id="IPR030844">
    <property type="entry name" value="PAN3"/>
</dbReference>
<dbReference type="STRING" id="1884261.A0A5C3Q641"/>
<protein>
    <recommendedName>
        <fullName evidence="7">Pan3 C-terminal knob domain-containing protein</fullName>
    </recommendedName>
</protein>
<keyword evidence="5" id="KW-0067">ATP-binding</keyword>
<evidence type="ECO:0000256" key="6">
    <source>
        <dbReference type="ARBA" id="ARBA00023054"/>
    </source>
</evidence>
<keyword evidence="9" id="KW-1185">Reference proteome</keyword>
<keyword evidence="4" id="KW-0547">Nucleotide-binding</keyword>